<name>A0A8A2UB39_9EURY</name>
<dbReference type="GO" id="GO:0006629">
    <property type="term" value="P:lipid metabolic process"/>
    <property type="evidence" value="ECO:0007669"/>
    <property type="project" value="InterPro"/>
</dbReference>
<evidence type="ECO:0000259" key="2">
    <source>
        <dbReference type="PROSITE" id="PS51704"/>
    </source>
</evidence>
<feature type="compositionally biased region" description="Basic and acidic residues" evidence="1">
    <location>
        <begin position="22"/>
        <end position="38"/>
    </location>
</feature>
<dbReference type="GeneID" id="63182536"/>
<dbReference type="Gene3D" id="3.20.20.190">
    <property type="entry name" value="Phosphatidylinositol (PI) phosphodiesterase"/>
    <property type="match status" value="1"/>
</dbReference>
<dbReference type="InterPro" id="IPR017946">
    <property type="entry name" value="PLC-like_Pdiesterase_TIM-brl"/>
</dbReference>
<protein>
    <submittedName>
        <fullName evidence="3">Glycerophosphodiester phosphodiesterase</fullName>
    </submittedName>
</protein>
<organism evidence="3 4">
    <name type="scientific">Natrinema longum</name>
    <dbReference type="NCBI Taxonomy" id="370324"/>
    <lineage>
        <taxon>Archaea</taxon>
        <taxon>Methanobacteriati</taxon>
        <taxon>Methanobacteriota</taxon>
        <taxon>Stenosarchaea group</taxon>
        <taxon>Halobacteria</taxon>
        <taxon>Halobacteriales</taxon>
        <taxon>Natrialbaceae</taxon>
        <taxon>Natrinema</taxon>
    </lineage>
</organism>
<accession>A0A8A2UB39</accession>
<dbReference type="Pfam" id="PF03009">
    <property type="entry name" value="GDPD"/>
    <property type="match status" value="1"/>
</dbReference>
<dbReference type="EMBL" id="CP071463">
    <property type="protein sequence ID" value="QSW85692.1"/>
    <property type="molecule type" value="Genomic_DNA"/>
</dbReference>
<gene>
    <name evidence="3" type="ORF">J0X27_02290</name>
</gene>
<dbReference type="RefSeq" id="WP_207270866.1">
    <property type="nucleotide sequence ID" value="NZ_CP071463.1"/>
</dbReference>
<dbReference type="GO" id="GO:0008081">
    <property type="term" value="F:phosphoric diester hydrolase activity"/>
    <property type="evidence" value="ECO:0007669"/>
    <property type="project" value="InterPro"/>
</dbReference>
<feature type="domain" description="GP-PDE" evidence="2">
    <location>
        <begin position="86"/>
        <end position="354"/>
    </location>
</feature>
<sequence>MLERATAERPSRGTSIPNRTNSVDDRTAPPIRTGERDGATATGRRRGVLIGAAGLTVASGLRLTDGLGGATDDDRETGEPSRESDPTLIAHRGFAGENPENTIAAVEAAANGDGATARQADFVEIDVVPTADDDVVVFHDDGLSERGGDGLTDASGIVWETDTETVTSAEVLDSGETVPLLTAVLDAIPSSVGVNVELKNPGSSDLRFGEKLSSSELDGQKEIWRPFVERVLEIGDDYENEILLSSFYEAALATSREASTYPIAPLVGDSITDGLEIARTYDAEAIHPPIGMIQGTSFVDASDVADVDPVTLAHEEGRDVNVWTVETSEQAHQLAAAGVDGVIADYSDLLDRSSSR</sequence>
<feature type="compositionally biased region" description="Polar residues" evidence="1">
    <location>
        <begin position="12"/>
        <end position="21"/>
    </location>
</feature>
<dbReference type="AlphaFoldDB" id="A0A8A2UB39"/>
<feature type="region of interest" description="Disordered" evidence="1">
    <location>
        <begin position="63"/>
        <end position="86"/>
    </location>
</feature>
<evidence type="ECO:0000313" key="3">
    <source>
        <dbReference type="EMBL" id="QSW85692.1"/>
    </source>
</evidence>
<feature type="region of interest" description="Disordered" evidence="1">
    <location>
        <begin position="1"/>
        <end position="45"/>
    </location>
</feature>
<keyword evidence="4" id="KW-1185">Reference proteome</keyword>
<evidence type="ECO:0000256" key="1">
    <source>
        <dbReference type="SAM" id="MobiDB-lite"/>
    </source>
</evidence>
<dbReference type="KEGG" id="hlo:J0X27_02290"/>
<dbReference type="SUPFAM" id="SSF51695">
    <property type="entry name" value="PLC-like phosphodiesterases"/>
    <property type="match status" value="1"/>
</dbReference>
<dbReference type="Proteomes" id="UP000663191">
    <property type="component" value="Chromosome"/>
</dbReference>
<dbReference type="PANTHER" id="PTHR46211:SF14">
    <property type="entry name" value="GLYCEROPHOSPHODIESTER PHOSPHODIESTERASE"/>
    <property type="match status" value="1"/>
</dbReference>
<feature type="compositionally biased region" description="Basic and acidic residues" evidence="1">
    <location>
        <begin position="1"/>
        <end position="11"/>
    </location>
</feature>
<proteinExistence type="predicted"/>
<reference evidence="3 4" key="1">
    <citation type="journal article" date="2006" name="Int. J. Syst. Evol. Microbiol.">
        <title>Haloterrigena longa sp. nov. and Haloterrigena limicola sp. nov., extremely halophilic archaea isolated from a salt lake.</title>
        <authorList>
            <person name="Cui H.L."/>
            <person name="Tohty D."/>
            <person name="Zhou P.J."/>
            <person name="Liu S.J."/>
        </authorList>
    </citation>
    <scope>NUCLEOTIDE SEQUENCE [LARGE SCALE GENOMIC DNA]</scope>
    <source>
        <strain evidence="3 4">ABH32</strain>
    </source>
</reference>
<dbReference type="OrthoDB" id="19020at2157"/>
<dbReference type="InterPro" id="IPR030395">
    <property type="entry name" value="GP_PDE_dom"/>
</dbReference>
<dbReference type="CDD" id="cd08556">
    <property type="entry name" value="GDPD"/>
    <property type="match status" value="1"/>
</dbReference>
<dbReference type="PROSITE" id="PS51704">
    <property type="entry name" value="GP_PDE"/>
    <property type="match status" value="1"/>
</dbReference>
<evidence type="ECO:0000313" key="4">
    <source>
        <dbReference type="Proteomes" id="UP000663191"/>
    </source>
</evidence>
<dbReference type="PANTHER" id="PTHR46211">
    <property type="entry name" value="GLYCEROPHOSPHORYL DIESTER PHOSPHODIESTERASE"/>
    <property type="match status" value="1"/>
</dbReference>